<keyword evidence="1" id="KW-0399">Innate immunity</keyword>
<dbReference type="InterPro" id="IPR000315">
    <property type="entry name" value="Znf_B-box"/>
</dbReference>
<dbReference type="SMART" id="SM00449">
    <property type="entry name" value="SPRY"/>
    <property type="match status" value="1"/>
</dbReference>
<dbReference type="SMART" id="SM00589">
    <property type="entry name" value="PRY"/>
    <property type="match status" value="1"/>
</dbReference>
<dbReference type="PROSITE" id="PS00518">
    <property type="entry name" value="ZF_RING_1"/>
    <property type="match status" value="1"/>
</dbReference>
<keyword evidence="2" id="KW-0479">Metal-binding</keyword>
<feature type="compositionally biased region" description="Polar residues" evidence="7">
    <location>
        <begin position="215"/>
        <end position="232"/>
    </location>
</feature>
<dbReference type="InterPro" id="IPR013320">
    <property type="entry name" value="ConA-like_dom_sf"/>
</dbReference>
<evidence type="ECO:0000256" key="7">
    <source>
        <dbReference type="SAM" id="MobiDB-lite"/>
    </source>
</evidence>
<dbReference type="Pfam" id="PF00643">
    <property type="entry name" value="zf-B_box"/>
    <property type="match status" value="1"/>
</dbReference>
<evidence type="ECO:0008006" key="13">
    <source>
        <dbReference type="Google" id="ProtNLM"/>
    </source>
</evidence>
<keyword evidence="5" id="KW-0391">Immunity</keyword>
<dbReference type="Gene3D" id="2.60.120.920">
    <property type="match status" value="1"/>
</dbReference>
<reference evidence="11" key="3">
    <citation type="submission" date="2025-08" db="UniProtKB">
        <authorList>
            <consortium name="Ensembl"/>
        </authorList>
    </citation>
    <scope>IDENTIFICATION</scope>
    <source>
        <strain evidence="11">HSOK</strain>
    </source>
</reference>
<dbReference type="InterPro" id="IPR043136">
    <property type="entry name" value="B30.2/SPRY_sf"/>
</dbReference>
<reference key="1">
    <citation type="journal article" date="2007" name="Nature">
        <title>The medaka draft genome and insights into vertebrate genome evolution.</title>
        <authorList>
            <person name="Kasahara M."/>
            <person name="Naruse K."/>
            <person name="Sasaki S."/>
            <person name="Nakatani Y."/>
            <person name="Qu W."/>
            <person name="Ahsan B."/>
            <person name="Yamada T."/>
            <person name="Nagayasu Y."/>
            <person name="Doi K."/>
            <person name="Kasai Y."/>
            <person name="Jindo T."/>
            <person name="Kobayashi D."/>
            <person name="Shimada A."/>
            <person name="Toyoda A."/>
            <person name="Kuroki Y."/>
            <person name="Fujiyama A."/>
            <person name="Sasaki T."/>
            <person name="Shimizu A."/>
            <person name="Asakawa S."/>
            <person name="Shimizu N."/>
            <person name="Hashimoto S."/>
            <person name="Yang J."/>
            <person name="Lee Y."/>
            <person name="Matsushima K."/>
            <person name="Sugano S."/>
            <person name="Sakaizumi M."/>
            <person name="Narita T."/>
            <person name="Ohishi K."/>
            <person name="Haga S."/>
            <person name="Ohta F."/>
            <person name="Nomoto H."/>
            <person name="Nogata K."/>
            <person name="Morishita T."/>
            <person name="Endo T."/>
            <person name="Shin-I T."/>
            <person name="Takeda H."/>
            <person name="Morishita S."/>
            <person name="Kohara Y."/>
        </authorList>
    </citation>
    <scope>NUCLEOTIDE SEQUENCE [LARGE SCALE GENOMIC DNA]</scope>
    <source>
        <strain>Hd-rR</strain>
    </source>
</reference>
<reference evidence="11" key="4">
    <citation type="submission" date="2025-09" db="UniProtKB">
        <authorList>
            <consortium name="Ensembl"/>
        </authorList>
    </citation>
    <scope>IDENTIFICATION</scope>
    <source>
        <strain evidence="11">HSOK</strain>
    </source>
</reference>
<dbReference type="InterPro" id="IPR058030">
    <property type="entry name" value="TRIM8/14/16/25/29/45/65_CC"/>
</dbReference>
<dbReference type="InterPro" id="IPR013083">
    <property type="entry name" value="Znf_RING/FYVE/PHD"/>
</dbReference>
<dbReference type="CDD" id="cd19769">
    <property type="entry name" value="Bbox2_TRIM16-like"/>
    <property type="match status" value="1"/>
</dbReference>
<dbReference type="Pfam" id="PF00622">
    <property type="entry name" value="SPRY"/>
    <property type="match status" value="1"/>
</dbReference>
<reference evidence="11 12" key="2">
    <citation type="submission" date="2017-04" db="EMBL/GenBank/DDBJ databases">
        <title>CpG methylation of centromeres and impact of large insertions on vertebrate speciation.</title>
        <authorList>
            <person name="Ichikawa K."/>
            <person name="Yoshimura J."/>
            <person name="Morishita S."/>
        </authorList>
    </citation>
    <scope>NUCLEOTIDE SEQUENCE</scope>
    <source>
        <strain evidence="11 12">HSOK</strain>
    </source>
</reference>
<feature type="region of interest" description="Disordered" evidence="7">
    <location>
        <begin position="152"/>
        <end position="179"/>
    </location>
</feature>
<feature type="domain" description="B box-type" evidence="9">
    <location>
        <begin position="80"/>
        <end position="128"/>
    </location>
</feature>
<evidence type="ECO:0000256" key="2">
    <source>
        <dbReference type="ARBA" id="ARBA00022723"/>
    </source>
</evidence>
<proteinExistence type="predicted"/>
<dbReference type="PROSITE" id="PS50188">
    <property type="entry name" value="B302_SPRY"/>
    <property type="match status" value="1"/>
</dbReference>
<evidence type="ECO:0000259" key="9">
    <source>
        <dbReference type="PROSITE" id="PS50119"/>
    </source>
</evidence>
<feature type="domain" description="RING-type" evidence="8">
    <location>
        <begin position="15"/>
        <end position="57"/>
    </location>
</feature>
<evidence type="ECO:0000259" key="10">
    <source>
        <dbReference type="PROSITE" id="PS50188"/>
    </source>
</evidence>
<evidence type="ECO:0000259" key="8">
    <source>
        <dbReference type="PROSITE" id="PS50089"/>
    </source>
</evidence>
<dbReference type="Pfam" id="PF25600">
    <property type="entry name" value="TRIM_CC"/>
    <property type="match status" value="1"/>
</dbReference>
<dbReference type="PROSITE" id="PS50089">
    <property type="entry name" value="ZF_RING_2"/>
    <property type="match status" value="1"/>
</dbReference>
<dbReference type="PROSITE" id="PS50119">
    <property type="entry name" value="ZF_BBOX"/>
    <property type="match status" value="1"/>
</dbReference>
<dbReference type="InterPro" id="IPR003879">
    <property type="entry name" value="Butyrophylin_SPRY"/>
</dbReference>
<sequence>MEQKRVNLNEAAFSCSICLDLLDIPVTIPCGHSYCMLCIKGFWKGKENDSRSCPQCRETFTSEPALVKNTMLAALTEELQKTGICPPAAEHHYAGAEDVMKLFCRTDQKSICYLCSVEEHKGHDTLEESQLQIQQRIQDREKEVKLLQQQEEATNMSKKKGEVKNKFRSQQQTKVGQVKGLQEELEQEITELKGRDAELKQLSLTEDHHQFLHSYSSLPPLSGESTHSSSINVRPPGNLKDVTAAVLELRKKLEDILREELTRISLTITQVDVSPWEPKSRPDFLTYYRNLTLDPNTAHTRLMMLKKKKVIGVARTLPYPDNAGRFTFWWQVLSKESLTGRCYWEVEWKGDGLYVAVAYNSISRDGKGKECSFGWNENSWAMHLYGNTCIFYHNCEKVSISAPVSSRIGVYLDHTAGVLSFYSVSKGMTLLHRVQTTFIQPLHAGLCKHMFFCNCNCHFKSYNK</sequence>
<dbReference type="Pfam" id="PF15227">
    <property type="entry name" value="zf-C3HC4_4"/>
    <property type="match status" value="1"/>
</dbReference>
<dbReference type="InterPro" id="IPR001870">
    <property type="entry name" value="B30.2/SPRY"/>
</dbReference>
<dbReference type="GO" id="GO:0005737">
    <property type="term" value="C:cytoplasm"/>
    <property type="evidence" value="ECO:0007669"/>
    <property type="project" value="UniProtKB-ARBA"/>
</dbReference>
<evidence type="ECO:0000256" key="5">
    <source>
        <dbReference type="ARBA" id="ARBA00022859"/>
    </source>
</evidence>
<protein>
    <recommendedName>
        <fullName evidence="13">Tripartite motif-containing protein 16-like</fullName>
    </recommendedName>
</protein>
<dbReference type="Pfam" id="PF13765">
    <property type="entry name" value="PRY"/>
    <property type="match status" value="1"/>
</dbReference>
<dbReference type="InterPro" id="IPR003877">
    <property type="entry name" value="SPRY_dom"/>
</dbReference>
<dbReference type="InterPro" id="IPR001841">
    <property type="entry name" value="Znf_RING"/>
</dbReference>
<dbReference type="PRINTS" id="PR01407">
    <property type="entry name" value="BUTYPHLNCDUF"/>
</dbReference>
<evidence type="ECO:0000256" key="3">
    <source>
        <dbReference type="ARBA" id="ARBA00022771"/>
    </source>
</evidence>
<dbReference type="Gene3D" id="3.30.40.10">
    <property type="entry name" value="Zinc/RING finger domain, C3HC4 (zinc finger)"/>
    <property type="match status" value="1"/>
</dbReference>
<dbReference type="GO" id="GO:0045087">
    <property type="term" value="P:innate immune response"/>
    <property type="evidence" value="ECO:0007669"/>
    <property type="project" value="UniProtKB-KW"/>
</dbReference>
<dbReference type="SUPFAM" id="SSF49899">
    <property type="entry name" value="Concanavalin A-like lectins/glucanases"/>
    <property type="match status" value="1"/>
</dbReference>
<keyword evidence="3 6" id="KW-0863">Zinc-finger</keyword>
<dbReference type="SUPFAM" id="SSF57845">
    <property type="entry name" value="B-box zinc-binding domain"/>
    <property type="match status" value="1"/>
</dbReference>
<dbReference type="InterPro" id="IPR051051">
    <property type="entry name" value="E3_ubiq-ligase_TRIM/RNF"/>
</dbReference>
<keyword evidence="4" id="KW-0862">Zinc</keyword>
<evidence type="ECO:0000313" key="12">
    <source>
        <dbReference type="Proteomes" id="UP000265200"/>
    </source>
</evidence>
<dbReference type="SUPFAM" id="SSF57850">
    <property type="entry name" value="RING/U-box"/>
    <property type="match status" value="1"/>
</dbReference>
<feature type="domain" description="B30.2/SPRY" evidence="10">
    <location>
        <begin position="271"/>
        <end position="464"/>
    </location>
</feature>
<dbReference type="SMART" id="SM00184">
    <property type="entry name" value="RING"/>
    <property type="match status" value="1"/>
</dbReference>
<dbReference type="CDD" id="cd16040">
    <property type="entry name" value="SPRY_PRY_SNTX"/>
    <property type="match status" value="1"/>
</dbReference>
<dbReference type="Ensembl" id="ENSORLT00015029128.1">
    <property type="protein sequence ID" value="ENSORLP00015020022.1"/>
    <property type="gene ID" value="ENSORLG00015021126.1"/>
</dbReference>
<evidence type="ECO:0000313" key="11">
    <source>
        <dbReference type="Ensembl" id="ENSORLP00015020022.1"/>
    </source>
</evidence>
<accession>A0A3P9IIW6</accession>
<dbReference type="Gene3D" id="3.30.160.60">
    <property type="entry name" value="Classic Zinc Finger"/>
    <property type="match status" value="1"/>
</dbReference>
<dbReference type="GO" id="GO:0008270">
    <property type="term" value="F:zinc ion binding"/>
    <property type="evidence" value="ECO:0007669"/>
    <property type="project" value="UniProtKB-KW"/>
</dbReference>
<dbReference type="PANTHER" id="PTHR25465">
    <property type="entry name" value="B-BOX DOMAIN CONTAINING"/>
    <property type="match status" value="1"/>
</dbReference>
<dbReference type="Proteomes" id="UP000265200">
    <property type="component" value="Chromosome 17"/>
</dbReference>
<evidence type="ECO:0000256" key="1">
    <source>
        <dbReference type="ARBA" id="ARBA00022588"/>
    </source>
</evidence>
<dbReference type="AlphaFoldDB" id="A0A3P9IIW6"/>
<dbReference type="InterPro" id="IPR017907">
    <property type="entry name" value="Znf_RING_CS"/>
</dbReference>
<feature type="region of interest" description="Disordered" evidence="7">
    <location>
        <begin position="215"/>
        <end position="235"/>
    </location>
</feature>
<name>A0A3P9IIW6_ORYLA</name>
<evidence type="ECO:0000256" key="4">
    <source>
        <dbReference type="ARBA" id="ARBA00022833"/>
    </source>
</evidence>
<dbReference type="InterPro" id="IPR006574">
    <property type="entry name" value="PRY"/>
</dbReference>
<dbReference type="PANTHER" id="PTHR25465:SF5">
    <property type="entry name" value="E3 UBIQUITIN_ISG15 LIGASE TRIM25-RELATED"/>
    <property type="match status" value="1"/>
</dbReference>
<organism evidence="11 12">
    <name type="scientific">Oryzias latipes</name>
    <name type="common">Japanese rice fish</name>
    <name type="synonym">Japanese killifish</name>
    <dbReference type="NCBI Taxonomy" id="8090"/>
    <lineage>
        <taxon>Eukaryota</taxon>
        <taxon>Metazoa</taxon>
        <taxon>Chordata</taxon>
        <taxon>Craniata</taxon>
        <taxon>Vertebrata</taxon>
        <taxon>Euteleostomi</taxon>
        <taxon>Actinopterygii</taxon>
        <taxon>Neopterygii</taxon>
        <taxon>Teleostei</taxon>
        <taxon>Neoteleostei</taxon>
        <taxon>Acanthomorphata</taxon>
        <taxon>Ovalentaria</taxon>
        <taxon>Atherinomorphae</taxon>
        <taxon>Beloniformes</taxon>
        <taxon>Adrianichthyidae</taxon>
        <taxon>Oryziinae</taxon>
        <taxon>Oryzias</taxon>
    </lineage>
</organism>
<evidence type="ECO:0000256" key="6">
    <source>
        <dbReference type="PROSITE-ProRule" id="PRU00024"/>
    </source>
</evidence>